<comment type="caution">
    <text evidence="2">The sequence shown here is derived from an EMBL/GenBank/DDBJ whole genome shotgun (WGS) entry which is preliminary data.</text>
</comment>
<keyword evidence="3" id="KW-1185">Reference proteome</keyword>
<feature type="transmembrane region" description="Helical" evidence="1">
    <location>
        <begin position="46"/>
        <end position="67"/>
    </location>
</feature>
<evidence type="ECO:0000313" key="2">
    <source>
        <dbReference type="EMBL" id="GAA5147163.1"/>
    </source>
</evidence>
<gene>
    <name evidence="2" type="ORF">GCM10023213_41400</name>
</gene>
<keyword evidence="1" id="KW-0472">Membrane</keyword>
<organism evidence="2 3">
    <name type="scientific">Prosthecobacter algae</name>
    <dbReference type="NCBI Taxonomy" id="1144682"/>
    <lineage>
        <taxon>Bacteria</taxon>
        <taxon>Pseudomonadati</taxon>
        <taxon>Verrucomicrobiota</taxon>
        <taxon>Verrucomicrobiia</taxon>
        <taxon>Verrucomicrobiales</taxon>
        <taxon>Verrucomicrobiaceae</taxon>
        <taxon>Prosthecobacter</taxon>
    </lineage>
</organism>
<reference evidence="3" key="1">
    <citation type="journal article" date="2019" name="Int. J. Syst. Evol. Microbiol.">
        <title>The Global Catalogue of Microorganisms (GCM) 10K type strain sequencing project: providing services to taxonomists for standard genome sequencing and annotation.</title>
        <authorList>
            <consortium name="The Broad Institute Genomics Platform"/>
            <consortium name="The Broad Institute Genome Sequencing Center for Infectious Disease"/>
            <person name="Wu L."/>
            <person name="Ma J."/>
        </authorList>
    </citation>
    <scope>NUCLEOTIDE SEQUENCE [LARGE SCALE GENOMIC DNA]</scope>
    <source>
        <strain evidence="3">JCM 18053</strain>
    </source>
</reference>
<dbReference type="EMBL" id="BAABIA010000009">
    <property type="protein sequence ID" value="GAA5147163.1"/>
    <property type="molecule type" value="Genomic_DNA"/>
</dbReference>
<keyword evidence="1" id="KW-0812">Transmembrane</keyword>
<accession>A0ABP9PLP9</accession>
<dbReference type="Proteomes" id="UP001499852">
    <property type="component" value="Unassembled WGS sequence"/>
</dbReference>
<sequence length="136" mass="15700">MLQFHTFITWALMGLIWHVQIVQYPLFMDVGRESFDRYHCGHCLRIAFVVVPLMLLEAATGAWLFWLGERSPVFLWSLVFMVAVWLSTFFIQVPIHSQLTQGGWSADVIQKLVRTNWLRTVAWTVRGVLVGSMCIG</sequence>
<protein>
    <recommendedName>
        <fullName evidence="4">DUF1772 domain-containing protein</fullName>
    </recommendedName>
</protein>
<feature type="transmembrane region" description="Helical" evidence="1">
    <location>
        <begin position="6"/>
        <end position="26"/>
    </location>
</feature>
<proteinExistence type="predicted"/>
<name>A0ABP9PLP9_9BACT</name>
<evidence type="ECO:0000256" key="1">
    <source>
        <dbReference type="SAM" id="Phobius"/>
    </source>
</evidence>
<evidence type="ECO:0000313" key="3">
    <source>
        <dbReference type="Proteomes" id="UP001499852"/>
    </source>
</evidence>
<dbReference type="RefSeq" id="WP_345738317.1">
    <property type="nucleotide sequence ID" value="NZ_BAABIA010000009.1"/>
</dbReference>
<feature type="transmembrane region" description="Helical" evidence="1">
    <location>
        <begin position="73"/>
        <end position="91"/>
    </location>
</feature>
<keyword evidence="1" id="KW-1133">Transmembrane helix</keyword>
<evidence type="ECO:0008006" key="4">
    <source>
        <dbReference type="Google" id="ProtNLM"/>
    </source>
</evidence>